<dbReference type="InterPro" id="IPR003131">
    <property type="entry name" value="T1-type_BTB"/>
</dbReference>
<dbReference type="SMART" id="SM00225">
    <property type="entry name" value="BTB"/>
    <property type="match status" value="1"/>
</dbReference>
<dbReference type="SUPFAM" id="SSF54695">
    <property type="entry name" value="POZ domain"/>
    <property type="match status" value="1"/>
</dbReference>
<dbReference type="GO" id="GO:0051260">
    <property type="term" value="P:protein homooligomerization"/>
    <property type="evidence" value="ECO:0007669"/>
    <property type="project" value="InterPro"/>
</dbReference>
<dbReference type="InterPro" id="IPR000210">
    <property type="entry name" value="BTB/POZ_dom"/>
</dbReference>
<dbReference type="AlphaFoldDB" id="K0T8E8"/>
<organism evidence="3 4">
    <name type="scientific">Thalassiosira oceanica</name>
    <name type="common">Marine diatom</name>
    <dbReference type="NCBI Taxonomy" id="159749"/>
    <lineage>
        <taxon>Eukaryota</taxon>
        <taxon>Sar</taxon>
        <taxon>Stramenopiles</taxon>
        <taxon>Ochrophyta</taxon>
        <taxon>Bacillariophyta</taxon>
        <taxon>Coscinodiscophyceae</taxon>
        <taxon>Thalassiosirophycidae</taxon>
        <taxon>Thalassiosirales</taxon>
        <taxon>Thalassiosiraceae</taxon>
        <taxon>Thalassiosira</taxon>
    </lineage>
</organism>
<keyword evidence="4" id="KW-1185">Reference proteome</keyword>
<dbReference type="Pfam" id="PF02214">
    <property type="entry name" value="BTB_2"/>
    <property type="match status" value="1"/>
</dbReference>
<name>K0T8E8_THAOC</name>
<evidence type="ECO:0000313" key="3">
    <source>
        <dbReference type="EMBL" id="EJK73860.1"/>
    </source>
</evidence>
<dbReference type="Gene3D" id="3.30.710.10">
    <property type="entry name" value="Potassium Channel Kv1.1, Chain A"/>
    <property type="match status" value="1"/>
</dbReference>
<dbReference type="EMBL" id="AGNL01004153">
    <property type="protein sequence ID" value="EJK73860.1"/>
    <property type="molecule type" value="Genomic_DNA"/>
</dbReference>
<sequence>MASAGNPQDGAGQSGPSAKRPRSSHLTLNVGGERFVTSASTLTSNSHYFTALLSGDWVESGDEELYIDQDPAAFKVLLGYMRRGLIKVDDVDEDVLLLAEYLGTERLISAVKVRWLVNLGRGPYLADDCSDEEIVAAFDEEYGGVSSAITAGLLQYFRKANDRVGKEYAEIDMRVTNGAVHCTAIQRFQGRDSIFTEGCSLVGAMNGLRARGYDSQPSSTTSHLHLIRRQYAMLLPRAESVFIPSENDIMAKKKDKTKTQVAAVLFAEDSQEPVAVLAPTEFGSDGGTGSDHFNLTVIKPVCIHTWRKINGFDNLLIANEGENFAVLKATYFAGIEDMDIEGVAIDEISMARVYSRIVRRI</sequence>
<dbReference type="CDD" id="cd18316">
    <property type="entry name" value="BTB_POZ_KCTD-like"/>
    <property type="match status" value="1"/>
</dbReference>
<dbReference type="PROSITE" id="PS50097">
    <property type="entry name" value="BTB"/>
    <property type="match status" value="1"/>
</dbReference>
<dbReference type="InterPro" id="IPR045068">
    <property type="entry name" value="BACURD1-3"/>
</dbReference>
<gene>
    <name evidence="3" type="ORF">THAOC_04497</name>
</gene>
<protein>
    <recommendedName>
        <fullName evidence="2">BTB domain-containing protein</fullName>
    </recommendedName>
</protein>
<reference evidence="3 4" key="1">
    <citation type="journal article" date="2012" name="Genome Biol.">
        <title>Genome and low-iron response of an oceanic diatom adapted to chronic iron limitation.</title>
        <authorList>
            <person name="Lommer M."/>
            <person name="Specht M."/>
            <person name="Roy A.S."/>
            <person name="Kraemer L."/>
            <person name="Andreson R."/>
            <person name="Gutowska M.A."/>
            <person name="Wolf J."/>
            <person name="Bergner S.V."/>
            <person name="Schilhabel M.B."/>
            <person name="Klostermeier U.C."/>
            <person name="Beiko R.G."/>
            <person name="Rosenstiel P."/>
            <person name="Hippler M."/>
            <person name="Laroche J."/>
        </authorList>
    </citation>
    <scope>NUCLEOTIDE SEQUENCE [LARGE SCALE GENOMIC DNA]</scope>
    <source>
        <strain evidence="3 4">CCMP1005</strain>
    </source>
</reference>
<dbReference type="PANTHER" id="PTHR11145:SF8">
    <property type="entry name" value="RE57120P"/>
    <property type="match status" value="1"/>
</dbReference>
<accession>K0T8E8</accession>
<feature type="region of interest" description="Disordered" evidence="1">
    <location>
        <begin position="1"/>
        <end position="24"/>
    </location>
</feature>
<proteinExistence type="predicted"/>
<dbReference type="InterPro" id="IPR011333">
    <property type="entry name" value="SKP1/BTB/POZ_sf"/>
</dbReference>
<evidence type="ECO:0000313" key="4">
    <source>
        <dbReference type="Proteomes" id="UP000266841"/>
    </source>
</evidence>
<feature type="domain" description="BTB" evidence="2">
    <location>
        <begin position="24"/>
        <end position="90"/>
    </location>
</feature>
<evidence type="ECO:0000256" key="1">
    <source>
        <dbReference type="SAM" id="MobiDB-lite"/>
    </source>
</evidence>
<comment type="caution">
    <text evidence="3">The sequence shown here is derived from an EMBL/GenBank/DDBJ whole genome shotgun (WGS) entry which is preliminary data.</text>
</comment>
<dbReference type="Proteomes" id="UP000266841">
    <property type="component" value="Unassembled WGS sequence"/>
</dbReference>
<dbReference type="PANTHER" id="PTHR11145">
    <property type="entry name" value="BTB/POZ DOMAIN-CONTAINING ADAPTER FOR CUL3-MEDIATED RHOA DEGRADATION PROTEIN FAMILY MEMBER"/>
    <property type="match status" value="1"/>
</dbReference>
<evidence type="ECO:0000259" key="2">
    <source>
        <dbReference type="PROSITE" id="PS50097"/>
    </source>
</evidence>
<dbReference type="OrthoDB" id="2414723at2759"/>